<dbReference type="AlphaFoldDB" id="A0A9D4H9F2"/>
<comment type="caution">
    <text evidence="1">The sequence shown here is derived from an EMBL/GenBank/DDBJ whole genome shotgun (WGS) entry which is preliminary data.</text>
</comment>
<accession>A0A9D4H9F2</accession>
<dbReference type="Proteomes" id="UP000828390">
    <property type="component" value="Unassembled WGS sequence"/>
</dbReference>
<sequence length="99" mass="11071">MVEVCNYLGVSVPQQFVLSPANSPAVLIHWPVLSLLAAILQPEDRDYWRSVFPCPSDIQLQSVKSLPVAFDSHFHIDRLRNGAQVPCMPVDELMELGQV</sequence>
<name>A0A9D4H9F2_DREPO</name>
<protein>
    <submittedName>
        <fullName evidence="1">Uncharacterized protein</fullName>
    </submittedName>
</protein>
<keyword evidence="2" id="KW-1185">Reference proteome</keyword>
<gene>
    <name evidence="1" type="ORF">DPMN_104252</name>
</gene>
<proteinExistence type="predicted"/>
<dbReference type="EMBL" id="JAIWYP010000004">
    <property type="protein sequence ID" value="KAH3830993.1"/>
    <property type="molecule type" value="Genomic_DNA"/>
</dbReference>
<evidence type="ECO:0000313" key="1">
    <source>
        <dbReference type="EMBL" id="KAH3830993.1"/>
    </source>
</evidence>
<reference evidence="1" key="2">
    <citation type="submission" date="2020-11" db="EMBL/GenBank/DDBJ databases">
        <authorList>
            <person name="McCartney M.A."/>
            <person name="Auch B."/>
            <person name="Kono T."/>
            <person name="Mallez S."/>
            <person name="Becker A."/>
            <person name="Gohl D.M."/>
            <person name="Silverstein K.A.T."/>
            <person name="Koren S."/>
            <person name="Bechman K.B."/>
            <person name="Herman A."/>
            <person name="Abrahante J.E."/>
            <person name="Garbe J."/>
        </authorList>
    </citation>
    <scope>NUCLEOTIDE SEQUENCE</scope>
    <source>
        <strain evidence="1">Duluth1</strain>
        <tissue evidence="1">Whole animal</tissue>
    </source>
</reference>
<organism evidence="1 2">
    <name type="scientific">Dreissena polymorpha</name>
    <name type="common">Zebra mussel</name>
    <name type="synonym">Mytilus polymorpha</name>
    <dbReference type="NCBI Taxonomy" id="45954"/>
    <lineage>
        <taxon>Eukaryota</taxon>
        <taxon>Metazoa</taxon>
        <taxon>Spiralia</taxon>
        <taxon>Lophotrochozoa</taxon>
        <taxon>Mollusca</taxon>
        <taxon>Bivalvia</taxon>
        <taxon>Autobranchia</taxon>
        <taxon>Heteroconchia</taxon>
        <taxon>Euheterodonta</taxon>
        <taxon>Imparidentia</taxon>
        <taxon>Neoheterodontei</taxon>
        <taxon>Myida</taxon>
        <taxon>Dreissenoidea</taxon>
        <taxon>Dreissenidae</taxon>
        <taxon>Dreissena</taxon>
    </lineage>
</organism>
<reference evidence="1" key="1">
    <citation type="journal article" date="2019" name="bioRxiv">
        <title>The Genome of the Zebra Mussel, Dreissena polymorpha: A Resource for Invasive Species Research.</title>
        <authorList>
            <person name="McCartney M.A."/>
            <person name="Auch B."/>
            <person name="Kono T."/>
            <person name="Mallez S."/>
            <person name="Zhang Y."/>
            <person name="Obille A."/>
            <person name="Becker A."/>
            <person name="Abrahante J.E."/>
            <person name="Garbe J."/>
            <person name="Badalamenti J.P."/>
            <person name="Herman A."/>
            <person name="Mangelson H."/>
            <person name="Liachko I."/>
            <person name="Sullivan S."/>
            <person name="Sone E.D."/>
            <person name="Koren S."/>
            <person name="Silverstein K.A.T."/>
            <person name="Beckman K.B."/>
            <person name="Gohl D.M."/>
        </authorList>
    </citation>
    <scope>NUCLEOTIDE SEQUENCE</scope>
    <source>
        <strain evidence="1">Duluth1</strain>
        <tissue evidence="1">Whole animal</tissue>
    </source>
</reference>
<evidence type="ECO:0000313" key="2">
    <source>
        <dbReference type="Proteomes" id="UP000828390"/>
    </source>
</evidence>